<name>A0ABT3A7M8_9ALTE</name>
<evidence type="ECO:0000313" key="2">
    <source>
        <dbReference type="Proteomes" id="UP001652504"/>
    </source>
</evidence>
<organism evidence="1 2">
    <name type="scientific">Fluctibacter corallii</name>
    <dbReference type="NCBI Taxonomy" id="2984329"/>
    <lineage>
        <taxon>Bacteria</taxon>
        <taxon>Pseudomonadati</taxon>
        <taxon>Pseudomonadota</taxon>
        <taxon>Gammaproteobacteria</taxon>
        <taxon>Alteromonadales</taxon>
        <taxon>Alteromonadaceae</taxon>
        <taxon>Fluctibacter</taxon>
    </lineage>
</organism>
<sequence length="365" mass="40905">MLTSVTGLVNAQDSTEDELQLYGEWITEPNGDVMVNPQTSGLVLWRNQLLTLSDGSADQSQVNQLHQLHAENAKLSDQHYAFTFSDQVKQSCFYPYLADKPDYEALAIDAHDDSVFYVVTEDATRAENTLSNNCAFSSKETGSTDYPTLLLRLQLTSDTQLVVTHVRPLRFSADDSVGNFPNDGIEGLAMASDGTLYLGLEKDAEGQPRIFRIGNIKAQWQSGDFLPVEDAKLKVPKFAAGAHPINGMDVMTDLTGHEWIVAAARNDNELWFIDTRAQRDTHRVKLAFWAPTRVLEGCDRFTLMDNASLEGVAVSQDKIWLINDPWKVNYLKNATCKKTEFMYKQFAPLLFSVDRAEMMSMLQAQ</sequence>
<keyword evidence="2" id="KW-1185">Reference proteome</keyword>
<proteinExistence type="predicted"/>
<dbReference type="Proteomes" id="UP001652504">
    <property type="component" value="Unassembled WGS sequence"/>
</dbReference>
<dbReference type="RefSeq" id="WP_263711962.1">
    <property type="nucleotide sequence ID" value="NZ_JAOWKX010000003.1"/>
</dbReference>
<dbReference type="EMBL" id="JAOWKX010000003">
    <property type="protein sequence ID" value="MCV2884685.1"/>
    <property type="molecule type" value="Genomic_DNA"/>
</dbReference>
<accession>A0ABT3A7M8</accession>
<evidence type="ECO:0000313" key="1">
    <source>
        <dbReference type="EMBL" id="MCV2884685.1"/>
    </source>
</evidence>
<reference evidence="1 2" key="1">
    <citation type="submission" date="2022-10" db="EMBL/GenBank/DDBJ databases">
        <title>Aestuariibacter sp. AA17 isolated from Montipora capitata coral fragment.</title>
        <authorList>
            <person name="Emsley S.A."/>
            <person name="Pfannmuller K.M."/>
            <person name="Loughran R.M."/>
            <person name="Shlafstein M."/>
            <person name="Papke E."/>
            <person name="Saw J.H."/>
            <person name="Ushijima B."/>
            <person name="Videau P."/>
        </authorList>
    </citation>
    <scope>NUCLEOTIDE SEQUENCE [LARGE SCALE GENOMIC DNA]</scope>
    <source>
        <strain evidence="1 2">AA17</strain>
    </source>
</reference>
<protein>
    <submittedName>
        <fullName evidence="1">Esterase-like activity of phytase family protein</fullName>
    </submittedName>
</protein>
<gene>
    <name evidence="1" type="ORF">OE749_08250</name>
</gene>
<comment type="caution">
    <text evidence="1">The sequence shown here is derived from an EMBL/GenBank/DDBJ whole genome shotgun (WGS) entry which is preliminary data.</text>
</comment>